<proteinExistence type="predicted"/>
<evidence type="ECO:0000256" key="3">
    <source>
        <dbReference type="ARBA" id="ARBA00022679"/>
    </source>
</evidence>
<dbReference type="PROSITE" id="PS00108">
    <property type="entry name" value="PROTEIN_KINASE_ST"/>
    <property type="match status" value="1"/>
</dbReference>
<keyword evidence="11" id="KW-1185">Reference proteome</keyword>
<sequence>MLQTGSLIGNYQIEALLGQGGMGVVYEAIQLSLHRRVALKVITPELSRNDRFQERFRREARSQAALDHPHVVTVHDFGDADGQLYISMQLIKGPSLKDLITRGELDLHRVIRILRPIADALDAAHDAGMIHRDFKPQNILIGSRDHAYLADFGLTQALGQPGLTRTGQFVGTLDYIAPEQIHGRPATRRSDVYAFGAVLFECLTGRVPYERESDAAILFAHVSEPPPRPSEVRPDVPRQVDDVLAHAMAKDPEQRVDSATAVMDELEAATGAGTRLPPPPPTEIARRTSTGERPQERSASTTFGGRLIQPQAGQTLVDRPPSASQVGPRPTERRSYRKPITITLAVVITAAAAGSGFALSDRGPSTQERAHVRYVEAVDDTVDRLGLTYRAERRALADAATVPDQIDAVGRLERTFEQASDDLEAIKAPPADAARHRRLVQRVDQLATRFGTMRQAAETNKKGIYDRTAESIGRSEAALQKEIDALRGALIQ</sequence>
<dbReference type="InterPro" id="IPR017441">
    <property type="entry name" value="Protein_kinase_ATP_BS"/>
</dbReference>
<dbReference type="RefSeq" id="WP_202956445.1">
    <property type="nucleotide sequence ID" value="NZ_JAPCID010000014.1"/>
</dbReference>
<dbReference type="InterPro" id="IPR011009">
    <property type="entry name" value="Kinase-like_dom_sf"/>
</dbReference>
<keyword evidence="5 10" id="KW-0418">Kinase</keyword>
<dbReference type="EC" id="2.7.11.1" evidence="1"/>
<dbReference type="GO" id="GO:0016301">
    <property type="term" value="F:kinase activity"/>
    <property type="evidence" value="ECO:0007669"/>
    <property type="project" value="UniProtKB-KW"/>
</dbReference>
<dbReference type="PANTHER" id="PTHR43289:SF6">
    <property type="entry name" value="SERINE_THREONINE-PROTEIN KINASE NEKL-3"/>
    <property type="match status" value="1"/>
</dbReference>
<dbReference type="Gene3D" id="3.30.200.20">
    <property type="entry name" value="Phosphorylase Kinase, domain 1"/>
    <property type="match status" value="1"/>
</dbReference>
<keyword evidence="6 7" id="KW-0067">ATP-binding</keyword>
<feature type="domain" description="Protein kinase" evidence="9">
    <location>
        <begin position="11"/>
        <end position="267"/>
    </location>
</feature>
<evidence type="ECO:0000256" key="8">
    <source>
        <dbReference type="SAM" id="MobiDB-lite"/>
    </source>
</evidence>
<feature type="region of interest" description="Disordered" evidence="8">
    <location>
        <begin position="269"/>
        <end position="337"/>
    </location>
</feature>
<evidence type="ECO:0000256" key="2">
    <source>
        <dbReference type="ARBA" id="ARBA00022527"/>
    </source>
</evidence>
<feature type="compositionally biased region" description="Basic and acidic residues" evidence="8">
    <location>
        <begin position="284"/>
        <end position="296"/>
    </location>
</feature>
<dbReference type="Pfam" id="PF00069">
    <property type="entry name" value="Pkinase"/>
    <property type="match status" value="1"/>
</dbReference>
<name>A0ABT4RIA5_9ACTN</name>
<gene>
    <name evidence="10" type="ORF">OJ962_11915</name>
</gene>
<organism evidence="10 11">
    <name type="scientific">Solirubrobacter deserti</name>
    <dbReference type="NCBI Taxonomy" id="2282478"/>
    <lineage>
        <taxon>Bacteria</taxon>
        <taxon>Bacillati</taxon>
        <taxon>Actinomycetota</taxon>
        <taxon>Thermoleophilia</taxon>
        <taxon>Solirubrobacterales</taxon>
        <taxon>Solirubrobacteraceae</taxon>
        <taxon>Solirubrobacter</taxon>
    </lineage>
</organism>
<protein>
    <recommendedName>
        <fullName evidence="1">non-specific serine/threonine protein kinase</fullName>
        <ecNumber evidence="1">2.7.11.1</ecNumber>
    </recommendedName>
</protein>
<evidence type="ECO:0000256" key="7">
    <source>
        <dbReference type="PROSITE-ProRule" id="PRU10141"/>
    </source>
</evidence>
<dbReference type="SUPFAM" id="SSF56112">
    <property type="entry name" value="Protein kinase-like (PK-like)"/>
    <property type="match status" value="1"/>
</dbReference>
<evidence type="ECO:0000259" key="9">
    <source>
        <dbReference type="PROSITE" id="PS50011"/>
    </source>
</evidence>
<dbReference type="PROSITE" id="PS00107">
    <property type="entry name" value="PROTEIN_KINASE_ATP"/>
    <property type="match status" value="1"/>
</dbReference>
<dbReference type="Proteomes" id="UP001147700">
    <property type="component" value="Unassembled WGS sequence"/>
</dbReference>
<evidence type="ECO:0000256" key="5">
    <source>
        <dbReference type="ARBA" id="ARBA00022777"/>
    </source>
</evidence>
<evidence type="ECO:0000313" key="11">
    <source>
        <dbReference type="Proteomes" id="UP001147700"/>
    </source>
</evidence>
<evidence type="ECO:0000256" key="4">
    <source>
        <dbReference type="ARBA" id="ARBA00022741"/>
    </source>
</evidence>
<reference evidence="10" key="1">
    <citation type="submission" date="2022-10" db="EMBL/GenBank/DDBJ databases">
        <title>The WGS of Solirubrobacter sp. CPCC 204708.</title>
        <authorList>
            <person name="Jiang Z."/>
        </authorList>
    </citation>
    <scope>NUCLEOTIDE SEQUENCE</scope>
    <source>
        <strain evidence="10">CPCC 204708</strain>
    </source>
</reference>
<comment type="caution">
    <text evidence="10">The sequence shown here is derived from an EMBL/GenBank/DDBJ whole genome shotgun (WGS) entry which is preliminary data.</text>
</comment>
<dbReference type="InterPro" id="IPR000719">
    <property type="entry name" value="Prot_kinase_dom"/>
</dbReference>
<dbReference type="Gene3D" id="1.10.510.10">
    <property type="entry name" value="Transferase(Phosphotransferase) domain 1"/>
    <property type="match status" value="1"/>
</dbReference>
<keyword evidence="3" id="KW-0808">Transferase</keyword>
<dbReference type="PROSITE" id="PS50011">
    <property type="entry name" value="PROTEIN_KINASE_DOM"/>
    <property type="match status" value="1"/>
</dbReference>
<dbReference type="InterPro" id="IPR008271">
    <property type="entry name" value="Ser/Thr_kinase_AS"/>
</dbReference>
<evidence type="ECO:0000256" key="6">
    <source>
        <dbReference type="ARBA" id="ARBA00022840"/>
    </source>
</evidence>
<keyword evidence="4 7" id="KW-0547">Nucleotide-binding</keyword>
<accession>A0ABT4RIA5</accession>
<keyword evidence="2" id="KW-0723">Serine/threonine-protein kinase</keyword>
<feature type="binding site" evidence="7">
    <location>
        <position position="40"/>
    </location>
    <ligand>
        <name>ATP</name>
        <dbReference type="ChEBI" id="CHEBI:30616"/>
    </ligand>
</feature>
<dbReference type="CDD" id="cd14014">
    <property type="entry name" value="STKc_PknB_like"/>
    <property type="match status" value="1"/>
</dbReference>
<evidence type="ECO:0000256" key="1">
    <source>
        <dbReference type="ARBA" id="ARBA00012513"/>
    </source>
</evidence>
<dbReference type="PANTHER" id="PTHR43289">
    <property type="entry name" value="MITOGEN-ACTIVATED PROTEIN KINASE KINASE KINASE 20-RELATED"/>
    <property type="match status" value="1"/>
</dbReference>
<evidence type="ECO:0000313" key="10">
    <source>
        <dbReference type="EMBL" id="MDA0138208.1"/>
    </source>
</evidence>
<dbReference type="EMBL" id="JAPCID010000014">
    <property type="protein sequence ID" value="MDA0138208.1"/>
    <property type="molecule type" value="Genomic_DNA"/>
</dbReference>